<dbReference type="OrthoDB" id="428347at2"/>
<dbReference type="Pfam" id="PF05685">
    <property type="entry name" value="Uma2"/>
    <property type="match status" value="1"/>
</dbReference>
<dbReference type="InterPro" id="IPR011335">
    <property type="entry name" value="Restrct_endonuc-II-like"/>
</dbReference>
<gene>
    <name evidence="2" type="ORF">PROH_05355</name>
</gene>
<evidence type="ECO:0000313" key="3">
    <source>
        <dbReference type="Proteomes" id="UP000034681"/>
    </source>
</evidence>
<comment type="caution">
    <text evidence="2">The sequence shown here is derived from an EMBL/GenBank/DDBJ whole genome shotgun (WGS) entry which is preliminary data.</text>
</comment>
<sequence length="196" mass="22408">MTVPLAPPQTYSLDQYRQLEESAEDRHEYHDGQITPMTGGTLEHAKLISQLIFLFCLALQNTEFEVYGGDIRIWIPEQNRGLYPDLSIIAGEPLLTANRRDEVLNPCLVLEVLSSSTEAYDRGKKFRYYRSIPSLQDYLLVSQTEPLMEHYHRDEADRWILTPYSALEATLTLPTVNLEVALAQVYQGVTFPDNSL</sequence>
<reference evidence="2" key="1">
    <citation type="submission" date="2012-04" db="EMBL/GenBank/DDBJ databases">
        <authorList>
            <person name="Borisov I.G."/>
            <person name="Ivanikova N.V."/>
            <person name="Pinevich A.V."/>
        </authorList>
    </citation>
    <scope>NUCLEOTIDE SEQUENCE</scope>
    <source>
        <strain evidence="2">CALU 1027</strain>
    </source>
</reference>
<evidence type="ECO:0000313" key="2">
    <source>
        <dbReference type="EMBL" id="KKJ00712.1"/>
    </source>
</evidence>
<evidence type="ECO:0000259" key="1">
    <source>
        <dbReference type="Pfam" id="PF05685"/>
    </source>
</evidence>
<dbReference type="Proteomes" id="UP000034681">
    <property type="component" value="Unassembled WGS sequence"/>
</dbReference>
<dbReference type="EMBL" id="AJTX02000003">
    <property type="protein sequence ID" value="KKJ00712.1"/>
    <property type="molecule type" value="Genomic_DNA"/>
</dbReference>
<dbReference type="PANTHER" id="PTHR36558:SF1">
    <property type="entry name" value="RESTRICTION ENDONUCLEASE DOMAIN-CONTAINING PROTEIN-RELATED"/>
    <property type="match status" value="1"/>
</dbReference>
<dbReference type="SUPFAM" id="SSF52980">
    <property type="entry name" value="Restriction endonuclease-like"/>
    <property type="match status" value="1"/>
</dbReference>
<keyword evidence="3" id="KW-1185">Reference proteome</keyword>
<dbReference type="InterPro" id="IPR008538">
    <property type="entry name" value="Uma2"/>
</dbReference>
<accession>A0A0M2Q266</accession>
<name>A0A0M2Q266_PROHO</name>
<organism evidence="2 3">
    <name type="scientific">Prochlorothrix hollandica PCC 9006 = CALU 1027</name>
    <dbReference type="NCBI Taxonomy" id="317619"/>
    <lineage>
        <taxon>Bacteria</taxon>
        <taxon>Bacillati</taxon>
        <taxon>Cyanobacteriota</taxon>
        <taxon>Cyanophyceae</taxon>
        <taxon>Prochlorotrichales</taxon>
        <taxon>Prochlorotrichaceae</taxon>
        <taxon>Prochlorothrix</taxon>
    </lineage>
</organism>
<protein>
    <recommendedName>
        <fullName evidence="1">Putative restriction endonuclease domain-containing protein</fullName>
    </recommendedName>
</protein>
<dbReference type="InterPro" id="IPR012296">
    <property type="entry name" value="Nuclease_put_TT1808"/>
</dbReference>
<dbReference type="PANTHER" id="PTHR36558">
    <property type="entry name" value="GLR1098 PROTEIN"/>
    <property type="match status" value="1"/>
</dbReference>
<dbReference type="AlphaFoldDB" id="A0A0M2Q266"/>
<dbReference type="eggNOG" id="COG4636">
    <property type="taxonomic scope" value="Bacteria"/>
</dbReference>
<dbReference type="RefSeq" id="WP_016925335.1">
    <property type="nucleotide sequence ID" value="NZ_KB235944.1"/>
</dbReference>
<dbReference type="Gene3D" id="3.90.1570.10">
    <property type="entry name" value="tt1808, chain A"/>
    <property type="match status" value="1"/>
</dbReference>
<proteinExistence type="predicted"/>
<feature type="domain" description="Putative restriction endonuclease" evidence="1">
    <location>
        <begin position="14"/>
        <end position="179"/>
    </location>
</feature>
<dbReference type="CDD" id="cd06260">
    <property type="entry name" value="DUF820-like"/>
    <property type="match status" value="1"/>
</dbReference>